<dbReference type="SUPFAM" id="SSF48452">
    <property type="entry name" value="TPR-like"/>
    <property type="match status" value="1"/>
</dbReference>
<evidence type="ECO:0000256" key="3">
    <source>
        <dbReference type="SAM" id="SignalP"/>
    </source>
</evidence>
<accession>A0A2N0TXH4</accession>
<dbReference type="RefSeq" id="WP_079714263.1">
    <property type="nucleotide sequence ID" value="NZ_FUZC01000017.1"/>
</dbReference>
<dbReference type="PROSITE" id="PS50005">
    <property type="entry name" value="TPR"/>
    <property type="match status" value="2"/>
</dbReference>
<proteinExistence type="predicted"/>
<dbReference type="PANTHER" id="PTHR10098:SF106">
    <property type="entry name" value="TETRATRICOPEPTIDE REPEAT PROTEIN 28-LIKE PROTEIN"/>
    <property type="match status" value="1"/>
</dbReference>
<gene>
    <name evidence="5" type="ORF">APR41_15965</name>
</gene>
<evidence type="ECO:0000313" key="5">
    <source>
        <dbReference type="EMBL" id="PKD19455.1"/>
    </source>
</evidence>
<dbReference type="InterPro" id="IPR011990">
    <property type="entry name" value="TPR-like_helical_dom_sf"/>
</dbReference>
<evidence type="ECO:0000256" key="2">
    <source>
        <dbReference type="SAM" id="Phobius"/>
    </source>
</evidence>
<dbReference type="SMART" id="SM00028">
    <property type="entry name" value="TPR"/>
    <property type="match status" value="5"/>
</dbReference>
<keyword evidence="1" id="KW-0802">TPR repeat</keyword>
<dbReference type="OrthoDB" id="9771112at2"/>
<organism evidence="5 6">
    <name type="scientific">Salegentibacter salinarum</name>
    <dbReference type="NCBI Taxonomy" id="447422"/>
    <lineage>
        <taxon>Bacteria</taxon>
        <taxon>Pseudomonadati</taxon>
        <taxon>Bacteroidota</taxon>
        <taxon>Flavobacteriia</taxon>
        <taxon>Flavobacteriales</taxon>
        <taxon>Flavobacteriaceae</taxon>
        <taxon>Salegentibacter</taxon>
    </lineage>
</organism>
<keyword evidence="2" id="KW-1133">Transmembrane helix</keyword>
<dbReference type="InterPro" id="IPR024983">
    <property type="entry name" value="CHAT_dom"/>
</dbReference>
<dbReference type="AlphaFoldDB" id="A0A2N0TXH4"/>
<evidence type="ECO:0000259" key="4">
    <source>
        <dbReference type="Pfam" id="PF12770"/>
    </source>
</evidence>
<dbReference type="STRING" id="447422.SAMN05660903_03270"/>
<dbReference type="InterPro" id="IPR019734">
    <property type="entry name" value="TPR_rpt"/>
</dbReference>
<dbReference type="EMBL" id="LKTS01000013">
    <property type="protein sequence ID" value="PKD19455.1"/>
    <property type="molecule type" value="Genomic_DNA"/>
</dbReference>
<dbReference type="Proteomes" id="UP000232673">
    <property type="component" value="Unassembled WGS sequence"/>
</dbReference>
<name>A0A2N0TXH4_9FLAO</name>
<protein>
    <recommendedName>
        <fullName evidence="4">CHAT domain-containing protein</fullName>
    </recommendedName>
</protein>
<keyword evidence="2" id="KW-0472">Membrane</keyword>
<evidence type="ECO:0000313" key="6">
    <source>
        <dbReference type="Proteomes" id="UP000232673"/>
    </source>
</evidence>
<keyword evidence="6" id="KW-1185">Reference proteome</keyword>
<sequence>MKKTIITRIGLILFFTTSIQAQNDTLEYHYSQLHQYVYTDQDSTYYHADKIIPVASRHKAYDYLFYTLTMVNYSAGYFHNLSKLRESTHLADSLFTTHHTGLQNLGLRDYTDITVQKQFDKGLYYYLVGHYKKARSSFNSMLETLSSLPDSFQTANDYASISSAYNYLAKMYTNEGKYELAKLYYKKDLQFLKEKLPIQQENISHVYRLLGEVYMKEGQYQEANRYILASLNHDLKDFTTEESNSIAAGTGYMVENYLALSKVDSAKHYLSIMRRALTDNSSYAPNYYLNKAAVLDKEKEKKGALTAYLKALELAKAKWNNSPHSNIAQIHDKIASFYQREGQTTLALEEYNKGIAQVYGNSIERSTLNLITLVNLLKNKANALSTFQTTEARNNILQTVDLGIRTLDSLKPTFENHGDKYQLIENAYQLFETGIAASFALYQLDNDPGYIDKAFYYLEKSKSILLMEALLSAKATRFGSVPQSLLEEESSLRKEISLLEKQQHTAKKTSNKIKKRLFLLKDEYHKLMATIEKNHPEYYNLKYNTKVVNLNEIKTLLDSDQAFISYFYGSENLYAITAGNKKNGFYRLDTSKNLNEQITTYYHTLSTPGILNSKLITASAELYAQLLEPMQNDFSAKERLLIVADGALNYIPFESMVVSKETDKINFLAEKKSIGYVNSATLYKELSGKKEQNHSVLAFAPSFMGSKNDKLQSLKSNKDEVAAILGHFKGNGFIDSEATLANFVKEPNLFGILHLATHATVNDTLPELSYLSFEPVEGQESTLHVSDLYNLKLNANLVTLSACETGIGNLMRSEGFISLSRGFYYSGASSIAGTLWKISDESAAELMDYFYKNLAEGKTKDAALAQAKRDFIVYNPLKAHPYFWAGFIVNGDVSPVTAQKNNIVWWVLCFLILGGVVFFVLKRRKSQV</sequence>
<feature type="domain" description="CHAT" evidence="4">
    <location>
        <begin position="620"/>
        <end position="892"/>
    </location>
</feature>
<feature type="repeat" description="TPR" evidence="1">
    <location>
        <begin position="204"/>
        <end position="237"/>
    </location>
</feature>
<feature type="repeat" description="TPR" evidence="1">
    <location>
        <begin position="162"/>
        <end position="195"/>
    </location>
</feature>
<feature type="signal peptide" evidence="3">
    <location>
        <begin position="1"/>
        <end position="21"/>
    </location>
</feature>
<dbReference type="PANTHER" id="PTHR10098">
    <property type="entry name" value="RAPSYN-RELATED"/>
    <property type="match status" value="1"/>
</dbReference>
<dbReference type="Gene3D" id="1.25.40.10">
    <property type="entry name" value="Tetratricopeptide repeat domain"/>
    <property type="match status" value="2"/>
</dbReference>
<feature type="chain" id="PRO_5014761212" description="CHAT domain-containing protein" evidence="3">
    <location>
        <begin position="22"/>
        <end position="928"/>
    </location>
</feature>
<evidence type="ECO:0000256" key="1">
    <source>
        <dbReference type="PROSITE-ProRule" id="PRU00339"/>
    </source>
</evidence>
<keyword evidence="2" id="KW-0812">Transmembrane</keyword>
<comment type="caution">
    <text evidence="5">The sequence shown here is derived from an EMBL/GenBank/DDBJ whole genome shotgun (WGS) entry which is preliminary data.</text>
</comment>
<feature type="transmembrane region" description="Helical" evidence="2">
    <location>
        <begin position="903"/>
        <end position="921"/>
    </location>
</feature>
<keyword evidence="3" id="KW-0732">Signal</keyword>
<dbReference type="Pfam" id="PF12770">
    <property type="entry name" value="CHAT"/>
    <property type="match status" value="1"/>
</dbReference>
<reference evidence="5 6" key="1">
    <citation type="submission" date="2015-10" db="EMBL/GenBank/DDBJ databases">
        <title>Draft genome sequence of Salegentibacter salinarum KCTC 12975.</title>
        <authorList>
            <person name="Lin W."/>
            <person name="Zheng Q."/>
        </authorList>
    </citation>
    <scope>NUCLEOTIDE SEQUENCE [LARGE SCALE GENOMIC DNA]</scope>
    <source>
        <strain evidence="5 6">KCTC 12975</strain>
    </source>
</reference>